<evidence type="ECO:0000256" key="2">
    <source>
        <dbReference type="ARBA" id="ARBA00022801"/>
    </source>
</evidence>
<dbReference type="Pfam" id="PF07683">
    <property type="entry name" value="CobW_C"/>
    <property type="match status" value="1"/>
</dbReference>
<feature type="region of interest" description="Disordered" evidence="6">
    <location>
        <begin position="238"/>
        <end position="257"/>
    </location>
</feature>
<name>A0A1I6TUQ8_9EURY</name>
<evidence type="ECO:0000313" key="9">
    <source>
        <dbReference type="Proteomes" id="UP000199199"/>
    </source>
</evidence>
<dbReference type="EMBL" id="FOZS01000003">
    <property type="protein sequence ID" value="SFS92901.1"/>
    <property type="molecule type" value="Genomic_DNA"/>
</dbReference>
<dbReference type="SMART" id="SM00833">
    <property type="entry name" value="CobW_C"/>
    <property type="match status" value="1"/>
</dbReference>
<dbReference type="GO" id="GO:0000166">
    <property type="term" value="F:nucleotide binding"/>
    <property type="evidence" value="ECO:0007669"/>
    <property type="project" value="UniProtKB-KW"/>
</dbReference>
<comment type="similarity">
    <text evidence="4">Belongs to the SIMIBI class G3E GTPase family. ZNG1 subfamily.</text>
</comment>
<dbReference type="GO" id="GO:0016787">
    <property type="term" value="F:hydrolase activity"/>
    <property type="evidence" value="ECO:0007669"/>
    <property type="project" value="UniProtKB-KW"/>
</dbReference>
<keyword evidence="3" id="KW-0143">Chaperone</keyword>
<evidence type="ECO:0000259" key="7">
    <source>
        <dbReference type="SMART" id="SM00833"/>
    </source>
</evidence>
<accession>A0A1I6TUQ8</accession>
<dbReference type="AlphaFoldDB" id="A0A1I6TUQ8"/>
<dbReference type="SUPFAM" id="SSF52540">
    <property type="entry name" value="P-loop containing nucleoside triphosphate hydrolases"/>
    <property type="match status" value="1"/>
</dbReference>
<reference evidence="9" key="1">
    <citation type="submission" date="2016-10" db="EMBL/GenBank/DDBJ databases">
        <authorList>
            <person name="Varghese N."/>
            <person name="Submissions S."/>
        </authorList>
    </citation>
    <scope>NUCLEOTIDE SEQUENCE [LARGE SCALE GENOMIC DNA]</scope>
    <source>
        <strain evidence="9">DSM 22427</strain>
    </source>
</reference>
<dbReference type="OrthoDB" id="359387at2157"/>
<evidence type="ECO:0000313" key="8">
    <source>
        <dbReference type="EMBL" id="SFS92901.1"/>
    </source>
</evidence>
<evidence type="ECO:0000256" key="5">
    <source>
        <dbReference type="ARBA" id="ARBA00049117"/>
    </source>
</evidence>
<dbReference type="InterPro" id="IPR011629">
    <property type="entry name" value="CobW-like_C"/>
</dbReference>
<evidence type="ECO:0000256" key="1">
    <source>
        <dbReference type="ARBA" id="ARBA00022741"/>
    </source>
</evidence>
<feature type="domain" description="CobW C-terminal" evidence="7">
    <location>
        <begin position="264"/>
        <end position="354"/>
    </location>
</feature>
<organism evidence="8 9">
    <name type="scientific">Halostagnicola kamekurae</name>
    <dbReference type="NCBI Taxonomy" id="619731"/>
    <lineage>
        <taxon>Archaea</taxon>
        <taxon>Methanobacteriati</taxon>
        <taxon>Methanobacteriota</taxon>
        <taxon>Stenosarchaea group</taxon>
        <taxon>Halobacteria</taxon>
        <taxon>Halobacteriales</taxon>
        <taxon>Natrialbaceae</taxon>
        <taxon>Halostagnicola</taxon>
    </lineage>
</organism>
<dbReference type="SUPFAM" id="SSF90002">
    <property type="entry name" value="Hypothetical protein YjiA, C-terminal domain"/>
    <property type="match status" value="1"/>
</dbReference>
<dbReference type="InterPro" id="IPR036627">
    <property type="entry name" value="CobW-likC_sf"/>
</dbReference>
<evidence type="ECO:0000256" key="4">
    <source>
        <dbReference type="ARBA" id="ARBA00034320"/>
    </source>
</evidence>
<dbReference type="InterPro" id="IPR003495">
    <property type="entry name" value="CobW/HypB/UreG_nucleotide-bd"/>
</dbReference>
<protein>
    <submittedName>
        <fullName evidence="8">GTPase, G3E family</fullName>
    </submittedName>
</protein>
<sequence>MTDSDAIPVTVVSGYLGAGKTTLLNHVLSNPGDRRVAVIVNDMGEVNVDAEQIARANEEEGIVDLSNGCICCQLQGDLLEEARRLAETRAFDYLLVESSGISEPIPVAQVFTEGTDESDADPADLFRLDTMVTVLDTYGFWKEFDAGEQLPANGEPDEDRPLSEVLVEGIEFCDVLLCNKVDMVPDDVVAEIESVVETLQPRAKRLRTTHSEVDPEIVLDTGRFDFEAARRSQGWKRHLRGEGHDHGDDGHEKAGAGAAERHGVSSFVFRSDRPFHPERLADWLADWDGAIVRAKGVCHVADREEVIGVSQAGPSVRAGPIGEWSETDERRTRLVFIGREMNEERIREELEGITVDGDEPIHEPVTDPFPLRS</sequence>
<dbReference type="CDD" id="cd03112">
    <property type="entry name" value="CobW-like"/>
    <property type="match status" value="1"/>
</dbReference>
<evidence type="ECO:0000256" key="3">
    <source>
        <dbReference type="ARBA" id="ARBA00023186"/>
    </source>
</evidence>
<keyword evidence="1" id="KW-0547">Nucleotide-binding</keyword>
<gene>
    <name evidence="8" type="ORF">SAMN04488556_3452</name>
</gene>
<keyword evidence="9" id="KW-1185">Reference proteome</keyword>
<dbReference type="InterPro" id="IPR051927">
    <property type="entry name" value="Zn_Chap_cDPG_Synth"/>
</dbReference>
<dbReference type="Gene3D" id="3.30.1220.10">
    <property type="entry name" value="CobW-like, C-terminal domain"/>
    <property type="match status" value="1"/>
</dbReference>
<dbReference type="Proteomes" id="UP000199199">
    <property type="component" value="Unassembled WGS sequence"/>
</dbReference>
<evidence type="ECO:0000256" key="6">
    <source>
        <dbReference type="SAM" id="MobiDB-lite"/>
    </source>
</evidence>
<dbReference type="PANTHER" id="PTHR43603">
    <property type="entry name" value="COBW DOMAIN-CONTAINING PROTEIN DDB_G0274527"/>
    <property type="match status" value="1"/>
</dbReference>
<dbReference type="Pfam" id="PF02492">
    <property type="entry name" value="cobW"/>
    <property type="match status" value="1"/>
</dbReference>
<keyword evidence="2" id="KW-0378">Hydrolase</keyword>
<dbReference type="Gene3D" id="3.40.50.300">
    <property type="entry name" value="P-loop containing nucleotide triphosphate hydrolases"/>
    <property type="match status" value="1"/>
</dbReference>
<feature type="region of interest" description="Disordered" evidence="6">
    <location>
        <begin position="354"/>
        <end position="373"/>
    </location>
</feature>
<proteinExistence type="inferred from homology"/>
<dbReference type="PANTHER" id="PTHR43603:SF1">
    <property type="entry name" value="ZINC-REGULATED GTPASE METALLOPROTEIN ACTIVATOR 1"/>
    <property type="match status" value="1"/>
</dbReference>
<dbReference type="InterPro" id="IPR027417">
    <property type="entry name" value="P-loop_NTPase"/>
</dbReference>
<comment type="catalytic activity">
    <reaction evidence="5">
        <text>GTP + H2O = GDP + phosphate + H(+)</text>
        <dbReference type="Rhea" id="RHEA:19669"/>
        <dbReference type="ChEBI" id="CHEBI:15377"/>
        <dbReference type="ChEBI" id="CHEBI:15378"/>
        <dbReference type="ChEBI" id="CHEBI:37565"/>
        <dbReference type="ChEBI" id="CHEBI:43474"/>
        <dbReference type="ChEBI" id="CHEBI:58189"/>
    </reaction>
    <physiologicalReaction direction="left-to-right" evidence="5">
        <dbReference type="Rhea" id="RHEA:19670"/>
    </physiologicalReaction>
</comment>
<feature type="compositionally biased region" description="Basic and acidic residues" evidence="6">
    <location>
        <begin position="240"/>
        <end position="257"/>
    </location>
</feature>
<dbReference type="RefSeq" id="WP_092906284.1">
    <property type="nucleotide sequence ID" value="NZ_FOZS01000003.1"/>
</dbReference>